<dbReference type="RefSeq" id="WP_073136096.1">
    <property type="nucleotide sequence ID" value="NZ_FQWQ01000002.1"/>
</dbReference>
<evidence type="ECO:0000259" key="2">
    <source>
        <dbReference type="Pfam" id="PF07593"/>
    </source>
</evidence>
<dbReference type="InterPro" id="IPR028994">
    <property type="entry name" value="Integrin_alpha_N"/>
</dbReference>
<name>A0A1M5RD62_9BACT</name>
<dbReference type="EMBL" id="FQWQ01000002">
    <property type="protein sequence ID" value="SHH23979.1"/>
    <property type="molecule type" value="Genomic_DNA"/>
</dbReference>
<dbReference type="InterPro" id="IPR027039">
    <property type="entry name" value="Crtac1"/>
</dbReference>
<evidence type="ECO:0000256" key="1">
    <source>
        <dbReference type="ARBA" id="ARBA00022729"/>
    </source>
</evidence>
<dbReference type="Proteomes" id="UP000184212">
    <property type="component" value="Unassembled WGS sequence"/>
</dbReference>
<keyword evidence="4" id="KW-1185">Reference proteome</keyword>
<evidence type="ECO:0000313" key="4">
    <source>
        <dbReference type="Proteomes" id="UP000184212"/>
    </source>
</evidence>
<organism evidence="3 4">
    <name type="scientific">Chryseolinea serpens</name>
    <dbReference type="NCBI Taxonomy" id="947013"/>
    <lineage>
        <taxon>Bacteria</taxon>
        <taxon>Pseudomonadati</taxon>
        <taxon>Bacteroidota</taxon>
        <taxon>Cytophagia</taxon>
        <taxon>Cytophagales</taxon>
        <taxon>Fulvivirgaceae</taxon>
        <taxon>Chryseolinea</taxon>
    </lineage>
</organism>
<sequence>MHLPIRFPGALLLLVGVTCCLLSCSERKETLFTAMDAAGTGVTFVNMVEEDDAFNILTYEYLYNGGGVAAGDLNNDGNIDLLFTGNAVPNKLYLNKGEWKFEDITQAAGIAGRPRWKTGVTLADVNADGWLDVYICYSGPGKASDRCNELYINQRTKVPTFTERAAEYGLDACGTFSTQASFFDYDLDGDLDMFLLNHARLTYNPFFNSKKLRAMRHPEYGNRLYQNDDGHYKDISAEAGIHGSGVNFGLGVSVADMNEDGWPDLYVTNDYEEQDFFYINKGDGTFRETLKESFRHIARNGMGCDIADYNNDGRPDVVVVDMLPEDNYRQKILKGPDDFDRYNLLRDSGYHHQNMRNVLQLNMGLRNGVPVFSEVGQLAGISNTDWSWCPLMADFDNDGYKDLFITNGFLRDFTNLDFVKYVYQDKQKNQRPYEIVKQLPSTRISNYAFRNQGDLTFQNAAMDWGLSEASISNGAAYADLDNDGDLDLVTNNINQPAFLYRNNTDHGQSHYIKVRIKGSAKNTNGIGAKVGIRVGGQLQVQELYPTRGFQSCMPAEIIFGTGANTEIDSLWVLWPDRKIDVKRKVKVDATLALSETSGAIYPHTADHSKLPWFEDATLQSAVAYRHVENDFIDFKIQYLLPYQLSKYGPCLASGDVDGDGNDDFFIGGASGHPGRLYISTSQGFMPAPSQPWVADSLSEDTGALFFDADNDGDRDLYLVHGGVEFPATAAVLLQDKLFENDGKGNFSAVATALPREVSNGSSIAAGDFDKDGDLDLFVGARAIPGNYPLPSVSLLLRNDSRAGKMLFTIVTPEFLRKPGMVASAVWMDYNHDSWPDLLLAGEFMPVMLFENHNGTFVDRTSSAGLSKTSGLWCKLLPADVDNDGDLDVIAGNAGLNLPFRTSEQEPIALTYGDFNGDGQADPLMTTYVQGKRFPYPSRDELLEVMPALKKKFVTYASYAGASLEDVLSDETLRRAARLEAANTRSCFLMNAGNGKFDVVALPVEAQFSMNSALAFEDFNADGVKDILLAGNFYPYRVQAGRCDASSGLILKGTGHGKYVPLFFDTTGFYAAGDVRTMAVLKTNGKENQLVIGVNDASPMVYRYKTK</sequence>
<dbReference type="STRING" id="947013.SAMN04488109_3317"/>
<feature type="domain" description="ASPIC/UnbV" evidence="2">
    <location>
        <begin position="525"/>
        <end position="591"/>
    </location>
</feature>
<reference evidence="3 4" key="1">
    <citation type="submission" date="2016-11" db="EMBL/GenBank/DDBJ databases">
        <authorList>
            <person name="Jaros S."/>
            <person name="Januszkiewicz K."/>
            <person name="Wedrychowicz H."/>
        </authorList>
    </citation>
    <scope>NUCLEOTIDE SEQUENCE [LARGE SCALE GENOMIC DNA]</scope>
    <source>
        <strain evidence="3 4">DSM 24574</strain>
    </source>
</reference>
<dbReference type="InterPro" id="IPR013517">
    <property type="entry name" value="FG-GAP"/>
</dbReference>
<keyword evidence="1" id="KW-0732">Signal</keyword>
<dbReference type="Gene3D" id="2.130.10.130">
    <property type="entry name" value="Integrin alpha, N-terminal"/>
    <property type="match status" value="4"/>
</dbReference>
<dbReference type="OrthoDB" id="1488345at2"/>
<dbReference type="InterPro" id="IPR011519">
    <property type="entry name" value="UnbV_ASPIC"/>
</dbReference>
<dbReference type="SUPFAM" id="SSF69318">
    <property type="entry name" value="Integrin alpha N-terminal domain"/>
    <property type="match status" value="3"/>
</dbReference>
<accession>A0A1M5RD62</accession>
<protein>
    <submittedName>
        <fullName evidence="3">Repeat domain-containing protein</fullName>
    </submittedName>
</protein>
<dbReference type="AlphaFoldDB" id="A0A1M5RD62"/>
<dbReference type="PANTHER" id="PTHR16026:SF0">
    <property type="entry name" value="CARTILAGE ACIDIC PROTEIN 1"/>
    <property type="match status" value="1"/>
</dbReference>
<evidence type="ECO:0000313" key="3">
    <source>
        <dbReference type="EMBL" id="SHH23979.1"/>
    </source>
</evidence>
<dbReference type="PANTHER" id="PTHR16026">
    <property type="entry name" value="CARTILAGE ACIDIC PROTEIN 1"/>
    <property type="match status" value="1"/>
</dbReference>
<dbReference type="Pfam" id="PF07593">
    <property type="entry name" value="UnbV_ASPIC"/>
    <property type="match status" value="1"/>
</dbReference>
<gene>
    <name evidence="3" type="ORF">SAMN04488109_3317</name>
</gene>
<proteinExistence type="predicted"/>
<dbReference type="Pfam" id="PF13517">
    <property type="entry name" value="FG-GAP_3"/>
    <property type="match status" value="4"/>
</dbReference>